<organism evidence="2 3">
    <name type="scientific">Belliella pelovolcani</name>
    <dbReference type="NCBI Taxonomy" id="529505"/>
    <lineage>
        <taxon>Bacteria</taxon>
        <taxon>Pseudomonadati</taxon>
        <taxon>Bacteroidota</taxon>
        <taxon>Cytophagia</taxon>
        <taxon>Cytophagales</taxon>
        <taxon>Cyclobacteriaceae</taxon>
        <taxon>Belliella</taxon>
    </lineage>
</organism>
<dbReference type="AlphaFoldDB" id="A0A1N7JML0"/>
<accession>A0A1N7JML0</accession>
<sequence>MKNKKIQSVRAWGVGLLFLVLIMMASCQEDAAPDDELRCQVEAIDGSEDEVVGKWKLIKAEILFGNPRNEDYSCDNIIYHYRNDGILRITNNTSDISHGSGEYPYEFIPASLSENGYPILKRANSIWPCHIEKNNMTIYLMALDGPILHFLRTE</sequence>
<name>A0A1N7JML0_9BACT</name>
<keyword evidence="1" id="KW-0732">Signal</keyword>
<evidence type="ECO:0000256" key="1">
    <source>
        <dbReference type="SAM" id="SignalP"/>
    </source>
</evidence>
<proteinExistence type="predicted"/>
<evidence type="ECO:0008006" key="4">
    <source>
        <dbReference type="Google" id="ProtNLM"/>
    </source>
</evidence>
<dbReference type="EMBL" id="FTOP01000001">
    <property type="protein sequence ID" value="SIS50540.1"/>
    <property type="molecule type" value="Genomic_DNA"/>
</dbReference>
<reference evidence="3" key="1">
    <citation type="submission" date="2017-01" db="EMBL/GenBank/DDBJ databases">
        <authorList>
            <person name="Varghese N."/>
            <person name="Submissions S."/>
        </authorList>
    </citation>
    <scope>NUCLEOTIDE SEQUENCE [LARGE SCALE GENOMIC DNA]</scope>
    <source>
        <strain evidence="3">DSM 46698</strain>
    </source>
</reference>
<protein>
    <recommendedName>
        <fullName evidence="4">Lipocalin-like domain-containing protein</fullName>
    </recommendedName>
</protein>
<feature type="chain" id="PRO_5012026362" description="Lipocalin-like domain-containing protein" evidence="1">
    <location>
        <begin position="32"/>
        <end position="154"/>
    </location>
</feature>
<dbReference type="OrthoDB" id="837166at2"/>
<dbReference type="RefSeq" id="WP_076497570.1">
    <property type="nucleotide sequence ID" value="NZ_FTOP01000001.1"/>
</dbReference>
<evidence type="ECO:0000313" key="3">
    <source>
        <dbReference type="Proteomes" id="UP000186026"/>
    </source>
</evidence>
<dbReference type="Proteomes" id="UP000186026">
    <property type="component" value="Unassembled WGS sequence"/>
</dbReference>
<dbReference type="PROSITE" id="PS51257">
    <property type="entry name" value="PROKAR_LIPOPROTEIN"/>
    <property type="match status" value="1"/>
</dbReference>
<keyword evidence="3" id="KW-1185">Reference proteome</keyword>
<gene>
    <name evidence="2" type="ORF">SAMN05421761_101143</name>
</gene>
<evidence type="ECO:0000313" key="2">
    <source>
        <dbReference type="EMBL" id="SIS50540.1"/>
    </source>
</evidence>
<feature type="signal peptide" evidence="1">
    <location>
        <begin position="1"/>
        <end position="31"/>
    </location>
</feature>